<reference evidence="4" key="1">
    <citation type="submission" date="2023-09" db="UniProtKB">
        <authorList>
            <consortium name="Ensembl"/>
        </authorList>
    </citation>
    <scope>IDENTIFICATION</scope>
</reference>
<dbReference type="CDD" id="cd00070">
    <property type="entry name" value="GLECT"/>
    <property type="match status" value="1"/>
</dbReference>
<dbReference type="STRING" id="303518.ENSPNYP00000017472"/>
<accession>A0A3B4G3M8</accession>
<evidence type="ECO:0000313" key="4">
    <source>
        <dbReference type="Ensembl" id="ENSPNYP00000017472.1"/>
    </source>
</evidence>
<dbReference type="PROSITE" id="PS51304">
    <property type="entry name" value="GALECTIN"/>
    <property type="match status" value="1"/>
</dbReference>
<evidence type="ECO:0000256" key="2">
    <source>
        <dbReference type="RuleBase" id="RU102079"/>
    </source>
</evidence>
<organism evidence="4">
    <name type="scientific">Pundamilia nyererei</name>
    <dbReference type="NCBI Taxonomy" id="303518"/>
    <lineage>
        <taxon>Eukaryota</taxon>
        <taxon>Metazoa</taxon>
        <taxon>Chordata</taxon>
        <taxon>Craniata</taxon>
        <taxon>Vertebrata</taxon>
        <taxon>Euteleostomi</taxon>
        <taxon>Actinopterygii</taxon>
        <taxon>Neopterygii</taxon>
        <taxon>Teleostei</taxon>
        <taxon>Neoteleostei</taxon>
        <taxon>Acanthomorphata</taxon>
        <taxon>Ovalentaria</taxon>
        <taxon>Cichlomorphae</taxon>
        <taxon>Cichliformes</taxon>
        <taxon>Cichlidae</taxon>
        <taxon>African cichlids</taxon>
        <taxon>Pseudocrenilabrinae</taxon>
        <taxon>Haplochromini</taxon>
        <taxon>Pundamilia</taxon>
    </lineage>
</organism>
<proteinExistence type="predicted"/>
<dbReference type="SMART" id="SM00276">
    <property type="entry name" value="GLECT"/>
    <property type="match status" value="1"/>
</dbReference>
<dbReference type="FunFam" id="2.60.120.200:FF:000021">
    <property type="entry name" value="Galectin"/>
    <property type="match status" value="1"/>
</dbReference>
<dbReference type="InterPro" id="IPR044156">
    <property type="entry name" value="Galectin-like"/>
</dbReference>
<protein>
    <recommendedName>
        <fullName evidence="2">Galectin</fullName>
    </recommendedName>
</protein>
<dbReference type="Pfam" id="PF00337">
    <property type="entry name" value="Gal-bind_lectin"/>
    <property type="match status" value="1"/>
</dbReference>
<dbReference type="PANTHER" id="PTHR11346:SF112">
    <property type="entry name" value="GALECTIN"/>
    <property type="match status" value="1"/>
</dbReference>
<dbReference type="AlphaFoldDB" id="A0A3B4G3M8"/>
<keyword evidence="1 2" id="KW-0430">Lectin</keyword>
<sequence>MGASLFCNVIDSFLESFIISASASKQHCPVQYHQKSLSLSVQDMIIKNMTFKVEQTLTVVGVIKSDPKRFVVDIGESEDRIAFHFNPRFDDSRHINIIVCNSFEGGNWHQEQYEKSFPFSPGKEFKISIQFTCSEFVVTLSNGSTFCFPNRMGAEKYSVMGFHGDAVIRSIEIK</sequence>
<dbReference type="InterPro" id="IPR013320">
    <property type="entry name" value="ConA-like_dom_sf"/>
</dbReference>
<dbReference type="SMART" id="SM00908">
    <property type="entry name" value="Gal-bind_lectin"/>
    <property type="match status" value="1"/>
</dbReference>
<dbReference type="SUPFAM" id="SSF49899">
    <property type="entry name" value="Concanavalin A-like lectins/glucanases"/>
    <property type="match status" value="1"/>
</dbReference>
<dbReference type="PANTHER" id="PTHR11346">
    <property type="entry name" value="GALECTIN"/>
    <property type="match status" value="1"/>
</dbReference>
<dbReference type="GO" id="GO:0030246">
    <property type="term" value="F:carbohydrate binding"/>
    <property type="evidence" value="ECO:0007669"/>
    <property type="project" value="UniProtKB-UniRule"/>
</dbReference>
<dbReference type="GO" id="GO:0043236">
    <property type="term" value="F:laminin binding"/>
    <property type="evidence" value="ECO:0007669"/>
    <property type="project" value="TreeGrafter"/>
</dbReference>
<dbReference type="Ensembl" id="ENSPNYT00000017905.1">
    <property type="protein sequence ID" value="ENSPNYP00000017472.1"/>
    <property type="gene ID" value="ENSPNYG00000012991.1"/>
</dbReference>
<evidence type="ECO:0000256" key="1">
    <source>
        <dbReference type="ARBA" id="ARBA00022734"/>
    </source>
</evidence>
<dbReference type="InterPro" id="IPR001079">
    <property type="entry name" value="Galectin_CRD"/>
</dbReference>
<dbReference type="GO" id="GO:0005615">
    <property type="term" value="C:extracellular space"/>
    <property type="evidence" value="ECO:0007669"/>
    <property type="project" value="TreeGrafter"/>
</dbReference>
<dbReference type="GO" id="GO:0016936">
    <property type="term" value="F:galactoside binding"/>
    <property type="evidence" value="ECO:0007669"/>
    <property type="project" value="TreeGrafter"/>
</dbReference>
<dbReference type="GeneTree" id="ENSGT00940000155025"/>
<evidence type="ECO:0000259" key="3">
    <source>
        <dbReference type="PROSITE" id="PS51304"/>
    </source>
</evidence>
<feature type="domain" description="Galectin" evidence="3">
    <location>
        <begin position="43"/>
        <end position="174"/>
    </location>
</feature>
<name>A0A3B4G3M8_9CICH</name>
<dbReference type="Gene3D" id="2.60.120.200">
    <property type="match status" value="1"/>
</dbReference>